<evidence type="ECO:0000313" key="2">
    <source>
        <dbReference type="Proteomes" id="UP000005267"/>
    </source>
</evidence>
<dbReference type="OrthoDB" id="9792678at2"/>
<dbReference type="HOGENOM" id="CLU_074521_0_0_4"/>
<dbReference type="STRING" id="1036672.TKWG_18875"/>
<keyword evidence="2" id="KW-1185">Reference proteome</keyword>
<dbReference type="EMBL" id="CP003555">
    <property type="protein sequence ID" value="AFK63606.1"/>
    <property type="molecule type" value="Genomic_DNA"/>
</dbReference>
<proteinExistence type="predicted"/>
<sequence>MKLEFSLVQDPAATVIADIDTLIVAGWAGRDIKAIEHHIEELAALGVPRPSAVPLYYRVANNQLTQASNIQALGTDSSGEVEVFVFTVDGTMYVSLASDHTDRKLEAYGVAESKQACVKPVATSAWRFDEVVEHWDQLVIRSWIDEAGKKILYQEGTLDSLRLPQELIKGYTGNQSVLPEGHGMICGTVGAIGGIRPSNTFVMELHDPVKNRSLQHTYRVETLPVVADHPH</sequence>
<name>I3UF18_ADVKW</name>
<dbReference type="Pfam" id="PF11010">
    <property type="entry name" value="DUF2848"/>
    <property type="match status" value="1"/>
</dbReference>
<gene>
    <name evidence="1" type="ordered locus">TKWG_18875</name>
</gene>
<dbReference type="RefSeq" id="WP_014751697.1">
    <property type="nucleotide sequence ID" value="NC_017964.1"/>
</dbReference>
<organism evidence="1 2">
    <name type="scientific">Advenella kashmirensis (strain DSM 17095 / LMG 22695 / WT001)</name>
    <name type="common">Tetrathiobacter kashmirensis</name>
    <dbReference type="NCBI Taxonomy" id="1036672"/>
    <lineage>
        <taxon>Bacteria</taxon>
        <taxon>Pseudomonadati</taxon>
        <taxon>Pseudomonadota</taxon>
        <taxon>Betaproteobacteria</taxon>
        <taxon>Burkholderiales</taxon>
        <taxon>Alcaligenaceae</taxon>
    </lineage>
</organism>
<evidence type="ECO:0000313" key="1">
    <source>
        <dbReference type="EMBL" id="AFK63606.1"/>
    </source>
</evidence>
<dbReference type="AlphaFoldDB" id="I3UF18"/>
<reference evidence="2" key="2">
    <citation type="journal article" date="2013" name="PLoS ONE">
        <title>Genome implosion elicits host-confinement in Alcaligenaceae: evidence from the comparative genomics of Tetrathiobacter kashmirensis, a pathogen in the making.</title>
        <authorList>
            <person name="Ghosh W."/>
            <person name="Alam M."/>
            <person name="Roy C."/>
            <person name="Pyne P."/>
            <person name="George A."/>
            <person name="Chakraborty R."/>
            <person name="Majumder S."/>
            <person name="Agarwal A."/>
            <person name="Chakraborty S."/>
            <person name="Majumdar S."/>
            <person name="Gupta S.K."/>
        </authorList>
    </citation>
    <scope>NUCLEOTIDE SEQUENCE [LARGE SCALE GENOMIC DNA]</scope>
    <source>
        <strain evidence="2">WT001</strain>
    </source>
</reference>
<reference evidence="1 2" key="1">
    <citation type="journal article" date="2011" name="J. Bacteriol.">
        <title>Whole-genome shotgun sequencing of the sulfur-oxidizing chemoautotroph Tetrathiobacter kashmirensis.</title>
        <authorList>
            <person name="Ghosh W."/>
            <person name="George A."/>
            <person name="Agarwal A."/>
            <person name="Raj P."/>
            <person name="Alam M."/>
            <person name="Pyne P."/>
            <person name="Das Gupta S.K."/>
        </authorList>
    </citation>
    <scope>NUCLEOTIDE SEQUENCE [LARGE SCALE GENOMIC DNA]</scope>
    <source>
        <strain evidence="1 2">WT001</strain>
    </source>
</reference>
<dbReference type="Proteomes" id="UP000005267">
    <property type="component" value="Chromosome"/>
</dbReference>
<dbReference type="InterPro" id="IPR021269">
    <property type="entry name" value="DUF2848"/>
</dbReference>
<evidence type="ECO:0008006" key="3">
    <source>
        <dbReference type="Google" id="ProtNLM"/>
    </source>
</evidence>
<dbReference type="KEGG" id="aka:TKWG_18875"/>
<accession>I3UF18</accession>
<protein>
    <recommendedName>
        <fullName evidence="3">DUF2848 domain-containing protein</fullName>
    </recommendedName>
</protein>